<feature type="non-terminal residue" evidence="1">
    <location>
        <position position="1"/>
    </location>
</feature>
<protein>
    <submittedName>
        <fullName evidence="1">Uncharacterized protein</fullName>
    </submittedName>
</protein>
<organism evidence="1 2">
    <name type="scientific">Rotaria sordida</name>
    <dbReference type="NCBI Taxonomy" id="392033"/>
    <lineage>
        <taxon>Eukaryota</taxon>
        <taxon>Metazoa</taxon>
        <taxon>Spiralia</taxon>
        <taxon>Gnathifera</taxon>
        <taxon>Rotifera</taxon>
        <taxon>Eurotatoria</taxon>
        <taxon>Bdelloidea</taxon>
        <taxon>Philodinida</taxon>
        <taxon>Philodinidae</taxon>
        <taxon>Rotaria</taxon>
    </lineage>
</organism>
<sequence>MSEIIKSMRIVKMYCWEMAFDKNIRHVRRREIIQYMRCLMF</sequence>
<evidence type="ECO:0000313" key="2">
    <source>
        <dbReference type="Proteomes" id="UP000663836"/>
    </source>
</evidence>
<dbReference type="AlphaFoldDB" id="A0A820IJ58"/>
<dbReference type="Proteomes" id="UP000663836">
    <property type="component" value="Unassembled WGS sequence"/>
</dbReference>
<comment type="caution">
    <text evidence="1">The sequence shown here is derived from an EMBL/GenBank/DDBJ whole genome shotgun (WGS) entry which is preliminary data.</text>
</comment>
<evidence type="ECO:0000313" key="1">
    <source>
        <dbReference type="EMBL" id="CAF4308164.1"/>
    </source>
</evidence>
<name>A0A820IJ58_9BILA</name>
<dbReference type="EMBL" id="CAJOBD010037817">
    <property type="protein sequence ID" value="CAF4308164.1"/>
    <property type="molecule type" value="Genomic_DNA"/>
</dbReference>
<reference evidence="1" key="1">
    <citation type="submission" date="2021-02" db="EMBL/GenBank/DDBJ databases">
        <authorList>
            <person name="Nowell W R."/>
        </authorList>
    </citation>
    <scope>NUCLEOTIDE SEQUENCE</scope>
</reference>
<accession>A0A820IJ58</accession>
<gene>
    <name evidence="1" type="ORF">JBS370_LOCUS40625</name>
</gene>
<proteinExistence type="predicted"/>